<dbReference type="AlphaFoldDB" id="A0A1M2VUN7"/>
<evidence type="ECO:0000313" key="2">
    <source>
        <dbReference type="EMBL" id="OJT11242.1"/>
    </source>
</evidence>
<proteinExistence type="predicted"/>
<dbReference type="OrthoDB" id="2757517at2759"/>
<evidence type="ECO:0000313" key="3">
    <source>
        <dbReference type="Proteomes" id="UP000184267"/>
    </source>
</evidence>
<dbReference type="Proteomes" id="UP000184267">
    <property type="component" value="Unassembled WGS sequence"/>
</dbReference>
<evidence type="ECO:0000256" key="1">
    <source>
        <dbReference type="SAM" id="MobiDB-lite"/>
    </source>
</evidence>
<sequence>MADVPTSCGTRASSSQVSSASSSQTSSASSSQASSSQASSSQASSSQASSSQVSSAQVSSSRASLSQASSPQASSPQASSPQASSPQASSPQASSSQASSSEGVSREVAITYPPAAYVPSEAELLAITDWEPFLSSREKRGGVGQTVWYQTCGPFILSQPPANLSADVDDLYLHRDVGTSRSKMWVLNSASIWVAVRAGDAQPSDPSRRLSISKSGDPSWVTRASYSVYRSRTKRARRLGQGFGPTA</sequence>
<accession>A0A1M2VUN7</accession>
<feature type="compositionally biased region" description="Low complexity" evidence="1">
    <location>
        <begin position="12"/>
        <end position="101"/>
    </location>
</feature>
<dbReference type="EMBL" id="MNAD01000668">
    <property type="protein sequence ID" value="OJT11242.1"/>
    <property type="molecule type" value="Genomic_DNA"/>
</dbReference>
<dbReference type="STRING" id="154538.A0A1M2VUN7"/>
<dbReference type="OMA" id="NSASIWV"/>
<gene>
    <name evidence="2" type="ORF">TRAPUB_12242</name>
</gene>
<keyword evidence="3" id="KW-1185">Reference proteome</keyword>
<feature type="region of interest" description="Disordered" evidence="1">
    <location>
        <begin position="1"/>
        <end position="105"/>
    </location>
</feature>
<comment type="caution">
    <text evidence="2">The sequence shown here is derived from an EMBL/GenBank/DDBJ whole genome shotgun (WGS) entry which is preliminary data.</text>
</comment>
<reference evidence="2 3" key="1">
    <citation type="submission" date="2016-10" db="EMBL/GenBank/DDBJ databases">
        <title>Genome sequence of the basidiomycete white-rot fungus Trametes pubescens.</title>
        <authorList>
            <person name="Makela M.R."/>
            <person name="Granchi Z."/>
            <person name="Peng M."/>
            <person name="De Vries R.P."/>
            <person name="Grigoriev I."/>
            <person name="Riley R."/>
            <person name="Hilden K."/>
        </authorList>
    </citation>
    <scope>NUCLEOTIDE SEQUENCE [LARGE SCALE GENOMIC DNA]</scope>
    <source>
        <strain evidence="2 3">FBCC735</strain>
    </source>
</reference>
<protein>
    <submittedName>
        <fullName evidence="2">Uncharacterized protein</fullName>
    </submittedName>
</protein>
<organism evidence="2 3">
    <name type="scientific">Trametes pubescens</name>
    <name type="common">White-rot fungus</name>
    <dbReference type="NCBI Taxonomy" id="154538"/>
    <lineage>
        <taxon>Eukaryota</taxon>
        <taxon>Fungi</taxon>
        <taxon>Dikarya</taxon>
        <taxon>Basidiomycota</taxon>
        <taxon>Agaricomycotina</taxon>
        <taxon>Agaricomycetes</taxon>
        <taxon>Polyporales</taxon>
        <taxon>Polyporaceae</taxon>
        <taxon>Trametes</taxon>
    </lineage>
</organism>
<name>A0A1M2VUN7_TRAPU</name>